<evidence type="ECO:0000259" key="3">
    <source>
        <dbReference type="Pfam" id="PF11954"/>
    </source>
</evidence>
<dbReference type="PANTHER" id="PTHR46825">
    <property type="entry name" value="D-ALANYL-D-ALANINE-CARBOXYPEPTIDASE/ENDOPEPTIDASE AMPH"/>
    <property type="match status" value="1"/>
</dbReference>
<protein>
    <recommendedName>
        <fullName evidence="6">Beta-lactamase-related domain-containing protein</fullName>
    </recommendedName>
</protein>
<name>S8A1L2_DACHA</name>
<dbReference type="HOGENOM" id="CLU_020027_14_1_1"/>
<evidence type="ECO:0000313" key="4">
    <source>
        <dbReference type="EMBL" id="EPS36599.1"/>
    </source>
</evidence>
<dbReference type="InterPro" id="IPR021860">
    <property type="entry name" value="Peptidase_S12_Pab87-rel_C"/>
</dbReference>
<comment type="similarity">
    <text evidence="1">Belongs to the peptidase S12 family.</text>
</comment>
<evidence type="ECO:0008006" key="6">
    <source>
        <dbReference type="Google" id="ProtNLM"/>
    </source>
</evidence>
<keyword evidence="5" id="KW-1185">Reference proteome</keyword>
<dbReference type="Gene3D" id="2.40.128.600">
    <property type="match status" value="1"/>
</dbReference>
<feature type="domain" description="Peptidase S12 Pab87-related C-terminal" evidence="3">
    <location>
        <begin position="249"/>
        <end position="330"/>
    </location>
</feature>
<accession>S8A1L2</accession>
<dbReference type="eggNOG" id="ENOG502S0EY">
    <property type="taxonomic scope" value="Eukaryota"/>
</dbReference>
<comment type="caution">
    <text evidence="4">The sequence shown here is derived from an EMBL/GenBank/DDBJ whole genome shotgun (WGS) entry which is preliminary data.</text>
</comment>
<dbReference type="Gene3D" id="3.40.710.10">
    <property type="entry name" value="DD-peptidase/beta-lactamase superfamily"/>
    <property type="match status" value="1"/>
</dbReference>
<dbReference type="OrthoDB" id="5946976at2759"/>
<dbReference type="Proteomes" id="UP000015100">
    <property type="component" value="Unassembled WGS sequence"/>
</dbReference>
<evidence type="ECO:0000313" key="5">
    <source>
        <dbReference type="Proteomes" id="UP000015100"/>
    </source>
</evidence>
<reference evidence="5" key="2">
    <citation type="submission" date="2013-04" db="EMBL/GenBank/DDBJ databases">
        <title>Genomic mechanisms accounting for the adaptation to parasitism in nematode-trapping fungi.</title>
        <authorList>
            <person name="Ahren D.G."/>
        </authorList>
    </citation>
    <scope>NUCLEOTIDE SEQUENCE [LARGE SCALE GENOMIC DNA]</scope>
    <source>
        <strain evidence="5">CBS 200.50</strain>
    </source>
</reference>
<reference evidence="4 5" key="1">
    <citation type="journal article" date="2013" name="PLoS Genet.">
        <title>Genomic mechanisms accounting for the adaptation to parasitism in nematode-trapping fungi.</title>
        <authorList>
            <person name="Meerupati T."/>
            <person name="Andersson K.M."/>
            <person name="Friman E."/>
            <person name="Kumar D."/>
            <person name="Tunlid A."/>
            <person name="Ahren D."/>
        </authorList>
    </citation>
    <scope>NUCLEOTIDE SEQUENCE [LARGE SCALE GENOMIC DNA]</scope>
    <source>
        <strain evidence="4 5">CBS 200.50</strain>
    </source>
</reference>
<organism evidence="4 5">
    <name type="scientific">Dactylellina haptotyla (strain CBS 200.50)</name>
    <name type="common">Nematode-trapping fungus</name>
    <name type="synonym">Monacrosporium haptotylum</name>
    <dbReference type="NCBI Taxonomy" id="1284197"/>
    <lineage>
        <taxon>Eukaryota</taxon>
        <taxon>Fungi</taxon>
        <taxon>Dikarya</taxon>
        <taxon>Ascomycota</taxon>
        <taxon>Pezizomycotina</taxon>
        <taxon>Orbiliomycetes</taxon>
        <taxon>Orbiliales</taxon>
        <taxon>Orbiliaceae</taxon>
        <taxon>Dactylellina</taxon>
    </lineage>
</organism>
<dbReference type="Pfam" id="PF00144">
    <property type="entry name" value="Beta-lactamase"/>
    <property type="match status" value="1"/>
</dbReference>
<dbReference type="Pfam" id="PF11954">
    <property type="entry name" value="DUF3471"/>
    <property type="match status" value="1"/>
</dbReference>
<dbReference type="STRING" id="1284197.S8A1L2"/>
<dbReference type="EMBL" id="AQGS01000867">
    <property type="protein sequence ID" value="EPS36599.1"/>
    <property type="molecule type" value="Genomic_DNA"/>
</dbReference>
<dbReference type="InterPro" id="IPR012338">
    <property type="entry name" value="Beta-lactam/transpept-like"/>
</dbReference>
<dbReference type="SUPFAM" id="SSF56601">
    <property type="entry name" value="beta-lactamase/transpeptidase-like"/>
    <property type="match status" value="1"/>
</dbReference>
<dbReference type="InterPro" id="IPR001466">
    <property type="entry name" value="Beta-lactam-related"/>
</dbReference>
<dbReference type="PANTHER" id="PTHR46825:SF9">
    <property type="entry name" value="BETA-LACTAMASE-RELATED DOMAIN-CONTAINING PROTEIN"/>
    <property type="match status" value="1"/>
</dbReference>
<feature type="domain" description="Beta-lactamase-related" evidence="2">
    <location>
        <begin position="3"/>
        <end position="192"/>
    </location>
</feature>
<dbReference type="InterPro" id="IPR050491">
    <property type="entry name" value="AmpC-like"/>
</dbReference>
<evidence type="ECO:0000259" key="2">
    <source>
        <dbReference type="Pfam" id="PF00144"/>
    </source>
</evidence>
<sequence length="356" mass="39922">MTAPPRTKEIYNNMMYTAAAYLVENKTNTPFDEYLVQNIFKPLGMNSTYLHPKNTRAAGLGDRIASGYSWLEDEKRYIPVSCIDMPEAIGAGNIMSSVDDAIKYIKAMIDHQSEPITESVYNGIVRGRMITDSLEDPLQPLTSPAIYASGWQVSYYRGHCIIEHDGSEAGYASVHFFLPDLKFGGVIYGNSGGIGYVGPVLKHELIDELLNVPKDERPDWNKIESGAKDDEEETDEAKIREIYPDIKEIGAQEKPLDLYTGVYMNPGYHNVRVTIKDGNLFIDASDRSMGFYLRFQHVSGQTDYVAWQSDWLEGGNEPIKAEFKFGPDGGHANVVGIKLEGSTDELIYFNWQKEIA</sequence>
<gene>
    <name evidence="4" type="ORF">H072_9856</name>
</gene>
<dbReference type="AlphaFoldDB" id="S8A1L2"/>
<evidence type="ECO:0000256" key="1">
    <source>
        <dbReference type="ARBA" id="ARBA00038215"/>
    </source>
</evidence>
<proteinExistence type="inferred from homology"/>
<dbReference type="OMA" id="NQGYRGI"/>